<organism evidence="1 2">
    <name type="scientific">Hymenobacter polaris</name>
    <dbReference type="NCBI Taxonomy" id="2682546"/>
    <lineage>
        <taxon>Bacteria</taxon>
        <taxon>Pseudomonadati</taxon>
        <taxon>Bacteroidota</taxon>
        <taxon>Cytophagia</taxon>
        <taxon>Cytophagales</taxon>
        <taxon>Hymenobacteraceae</taxon>
        <taxon>Hymenobacter</taxon>
    </lineage>
</organism>
<dbReference type="AlphaFoldDB" id="A0A7Y0AHT6"/>
<evidence type="ECO:0000313" key="1">
    <source>
        <dbReference type="EMBL" id="NML67623.1"/>
    </source>
</evidence>
<proteinExistence type="predicted"/>
<dbReference type="Proteomes" id="UP000559626">
    <property type="component" value="Unassembled WGS sequence"/>
</dbReference>
<evidence type="ECO:0000313" key="2">
    <source>
        <dbReference type="Proteomes" id="UP000559626"/>
    </source>
</evidence>
<comment type="caution">
    <text evidence="1">The sequence shown here is derived from an EMBL/GenBank/DDBJ whole genome shotgun (WGS) entry which is preliminary data.</text>
</comment>
<gene>
    <name evidence="1" type="ORF">HHL22_20675</name>
</gene>
<dbReference type="RefSeq" id="WP_169533276.1">
    <property type="nucleotide sequence ID" value="NZ_JABBGH010000003.1"/>
</dbReference>
<dbReference type="SUPFAM" id="SSF88697">
    <property type="entry name" value="PUA domain-like"/>
    <property type="match status" value="1"/>
</dbReference>
<protein>
    <submittedName>
        <fullName evidence="1">ASCH domain-containing protein</fullName>
    </submittedName>
</protein>
<sequence length="147" mass="16589">MKAITLHQPYATLVMLGYDIKWHETRSWSTKHRGLLAIHAAAGQQAYARAAAQHPLIAEALAAHGLTYDTLPYGALLGTVELREVHEMTPAYIAEQTPTELATGDWQPGRYAWQLEDRQAYGAPVHCRGYQRLWTVPKEVEYEAIYN</sequence>
<dbReference type="EMBL" id="JABBGH010000003">
    <property type="protein sequence ID" value="NML67623.1"/>
    <property type="molecule type" value="Genomic_DNA"/>
</dbReference>
<keyword evidence="2" id="KW-1185">Reference proteome</keyword>
<name>A0A7Y0AHT6_9BACT</name>
<dbReference type="Gene3D" id="2.30.130.30">
    <property type="entry name" value="Hypothetical protein"/>
    <property type="match status" value="1"/>
</dbReference>
<accession>A0A7Y0AHT6</accession>
<dbReference type="InterPro" id="IPR015947">
    <property type="entry name" value="PUA-like_sf"/>
</dbReference>
<reference evidence="1 2" key="1">
    <citation type="submission" date="2020-04" db="EMBL/GenBank/DDBJ databases">
        <title>Hymenobacter polaris sp. nov., isolated from Arctic soil.</title>
        <authorList>
            <person name="Dahal R.H."/>
        </authorList>
    </citation>
    <scope>NUCLEOTIDE SEQUENCE [LARGE SCALE GENOMIC DNA]</scope>
    <source>
        <strain evidence="1 2">RP-2-7</strain>
    </source>
</reference>